<dbReference type="EMBL" id="OY731400">
    <property type="protein sequence ID" value="CAJ1938464.1"/>
    <property type="molecule type" value="Genomic_DNA"/>
</dbReference>
<accession>A0AA86S1P0</accession>
<evidence type="ECO:0000313" key="2">
    <source>
        <dbReference type="Proteomes" id="UP001189624"/>
    </source>
</evidence>
<organism evidence="1 2">
    <name type="scientific">Sphenostylis stenocarpa</name>
    <dbReference type="NCBI Taxonomy" id="92480"/>
    <lineage>
        <taxon>Eukaryota</taxon>
        <taxon>Viridiplantae</taxon>
        <taxon>Streptophyta</taxon>
        <taxon>Embryophyta</taxon>
        <taxon>Tracheophyta</taxon>
        <taxon>Spermatophyta</taxon>
        <taxon>Magnoliopsida</taxon>
        <taxon>eudicotyledons</taxon>
        <taxon>Gunneridae</taxon>
        <taxon>Pentapetalae</taxon>
        <taxon>rosids</taxon>
        <taxon>fabids</taxon>
        <taxon>Fabales</taxon>
        <taxon>Fabaceae</taxon>
        <taxon>Papilionoideae</taxon>
        <taxon>50 kb inversion clade</taxon>
        <taxon>NPAAA clade</taxon>
        <taxon>indigoferoid/millettioid clade</taxon>
        <taxon>Phaseoleae</taxon>
        <taxon>Sphenostylis</taxon>
    </lineage>
</organism>
<dbReference type="Gramene" id="rna-AYBTSS11_LOCUS8592">
    <property type="protein sequence ID" value="CAJ1938464.1"/>
    <property type="gene ID" value="gene-AYBTSS11_LOCUS8592"/>
</dbReference>
<keyword evidence="2" id="KW-1185">Reference proteome</keyword>
<evidence type="ECO:0000313" key="1">
    <source>
        <dbReference type="EMBL" id="CAJ1938464.1"/>
    </source>
</evidence>
<reference evidence="1" key="1">
    <citation type="submission" date="2023-10" db="EMBL/GenBank/DDBJ databases">
        <authorList>
            <person name="Domelevo Entfellner J.-B."/>
        </authorList>
    </citation>
    <scope>NUCLEOTIDE SEQUENCE</scope>
</reference>
<dbReference type="AlphaFoldDB" id="A0AA86S1P0"/>
<sequence>MEAKKVKEFVKRLLTRMRRIVKETKELQYDGNQTGLRSLNVWDGISHIFNISNTDIALSFLLK</sequence>
<protein>
    <submittedName>
        <fullName evidence="1">Uncharacterized protein</fullName>
    </submittedName>
</protein>
<proteinExistence type="predicted"/>
<dbReference type="Proteomes" id="UP001189624">
    <property type="component" value="Chromosome 3"/>
</dbReference>
<gene>
    <name evidence="1" type="ORF">AYBTSS11_LOCUS8592</name>
</gene>
<name>A0AA86S1P0_9FABA</name>